<evidence type="ECO:0000313" key="1">
    <source>
        <dbReference type="EMBL" id="XDU67131.1"/>
    </source>
</evidence>
<reference evidence="1" key="1">
    <citation type="submission" date="2024-07" db="EMBL/GenBank/DDBJ databases">
        <authorList>
            <person name="Li X.-J."/>
            <person name="Wang X."/>
        </authorList>
    </citation>
    <scope>NUCLEOTIDE SEQUENCE</scope>
    <source>
        <strain evidence="1">HSP-334</strain>
    </source>
</reference>
<sequence>MEQNIEKLDKKELEEYKRSRENYIKNSKGIKKYIEIYNKIQKEDFLKKENKKDKKERKLSFSKSNIKINDKEEIYEVDDLINNINFKNIFKNNSRN</sequence>
<name>A0AB39VGT3_9FUSO</name>
<gene>
    <name evidence="1" type="ORF">AB8B22_01600</name>
</gene>
<accession>A0AB39VGT3</accession>
<proteinExistence type="predicted"/>
<protein>
    <submittedName>
        <fullName evidence="1">Uncharacterized protein</fullName>
    </submittedName>
</protein>
<dbReference type="AlphaFoldDB" id="A0AB39VGT3"/>
<dbReference type="EMBL" id="CP165644">
    <property type="protein sequence ID" value="XDU67131.1"/>
    <property type="molecule type" value="Genomic_DNA"/>
</dbReference>
<dbReference type="KEGG" id="lrug:AB8B22_01600"/>
<organism evidence="1">
    <name type="scientific">Leptotrichia rugosa</name>
    <dbReference type="NCBI Taxonomy" id="3239302"/>
    <lineage>
        <taxon>Bacteria</taxon>
        <taxon>Fusobacteriati</taxon>
        <taxon>Fusobacteriota</taxon>
        <taxon>Fusobacteriia</taxon>
        <taxon>Fusobacteriales</taxon>
        <taxon>Leptotrichiaceae</taxon>
        <taxon>Leptotrichia</taxon>
    </lineage>
</organism>
<dbReference type="RefSeq" id="WP_369711360.1">
    <property type="nucleotide sequence ID" value="NZ_CP165644.1"/>
</dbReference>